<dbReference type="InterPro" id="IPR036791">
    <property type="entry name" value="Ribosomal_bL9_C_sf"/>
</dbReference>
<dbReference type="FunFam" id="3.40.5.10:FF:000003">
    <property type="entry name" value="50S ribosomal protein L9"/>
    <property type="match status" value="1"/>
</dbReference>
<dbReference type="InterPro" id="IPR036935">
    <property type="entry name" value="Ribosomal_bL9_N_sf"/>
</dbReference>
<dbReference type="GO" id="GO:0006412">
    <property type="term" value="P:translation"/>
    <property type="evidence" value="ECO:0007669"/>
    <property type="project" value="UniProtKB-UniRule"/>
</dbReference>
<dbReference type="SUPFAM" id="SSF55658">
    <property type="entry name" value="L9 N-domain-like"/>
    <property type="match status" value="1"/>
</dbReference>
<dbReference type="EMBL" id="LT607409">
    <property type="protein sequence ID" value="SCE81351.1"/>
    <property type="molecule type" value="Genomic_DNA"/>
</dbReference>
<dbReference type="Gene3D" id="3.40.5.10">
    <property type="entry name" value="Ribosomal protein L9, N-terminal domain"/>
    <property type="match status" value="1"/>
</dbReference>
<accession>A0A1C4VBZ0</accession>
<comment type="function">
    <text evidence="7">Binds to the 23S rRNA.</text>
</comment>
<dbReference type="SUPFAM" id="SSF55653">
    <property type="entry name" value="Ribosomal protein L9 C-domain"/>
    <property type="match status" value="1"/>
</dbReference>
<dbReference type="HAMAP" id="MF_00503">
    <property type="entry name" value="Ribosomal_bL9"/>
    <property type="match status" value="1"/>
</dbReference>
<evidence type="ECO:0000256" key="6">
    <source>
        <dbReference type="ARBA" id="ARBA00035292"/>
    </source>
</evidence>
<dbReference type="Pfam" id="PF01281">
    <property type="entry name" value="Ribosomal_L9_N"/>
    <property type="match status" value="1"/>
</dbReference>
<keyword evidence="5 7" id="KW-0687">Ribonucleoprotein</keyword>
<name>A0A1C4VBZ0_9ACTN</name>
<proteinExistence type="inferred from homology"/>
<reference evidence="10" key="1">
    <citation type="submission" date="2016-06" db="EMBL/GenBank/DDBJ databases">
        <authorList>
            <person name="Varghese N."/>
            <person name="Submissions Spin"/>
        </authorList>
    </citation>
    <scope>NUCLEOTIDE SEQUENCE [LARGE SCALE GENOMIC DNA]</scope>
    <source>
        <strain evidence="10">DSM 45160</strain>
    </source>
</reference>
<evidence type="ECO:0000313" key="9">
    <source>
        <dbReference type="EMBL" id="SCE81351.1"/>
    </source>
</evidence>
<dbReference type="GO" id="GO:0019843">
    <property type="term" value="F:rRNA binding"/>
    <property type="evidence" value="ECO:0007669"/>
    <property type="project" value="UniProtKB-UniRule"/>
</dbReference>
<dbReference type="Gene3D" id="3.10.430.100">
    <property type="entry name" value="Ribosomal protein L9, C-terminal domain"/>
    <property type="match status" value="1"/>
</dbReference>
<keyword evidence="2 7" id="KW-0699">rRNA-binding</keyword>
<dbReference type="GO" id="GO:1990904">
    <property type="term" value="C:ribonucleoprotein complex"/>
    <property type="evidence" value="ECO:0007669"/>
    <property type="project" value="UniProtKB-KW"/>
</dbReference>
<dbReference type="RefSeq" id="WP_088987066.1">
    <property type="nucleotide sequence ID" value="NZ_LT607409.1"/>
</dbReference>
<evidence type="ECO:0000313" key="10">
    <source>
        <dbReference type="Proteomes" id="UP000198224"/>
    </source>
</evidence>
<keyword evidence="4 7" id="KW-0689">Ribosomal protein</keyword>
<dbReference type="eggNOG" id="COG0359">
    <property type="taxonomic scope" value="Bacteria"/>
</dbReference>
<dbReference type="InterPro" id="IPR020069">
    <property type="entry name" value="Ribosomal_bL9_C"/>
</dbReference>
<evidence type="ECO:0000256" key="7">
    <source>
        <dbReference type="HAMAP-Rule" id="MF_00503"/>
    </source>
</evidence>
<dbReference type="InterPro" id="IPR009027">
    <property type="entry name" value="Ribosomal_bL9/RNase_H1_N"/>
</dbReference>
<gene>
    <name evidence="7" type="primary">rplI</name>
    <name evidence="9" type="ORF">GA0070612_1271</name>
</gene>
<evidence type="ECO:0000256" key="4">
    <source>
        <dbReference type="ARBA" id="ARBA00022980"/>
    </source>
</evidence>
<evidence type="ECO:0000256" key="3">
    <source>
        <dbReference type="ARBA" id="ARBA00022884"/>
    </source>
</evidence>
<evidence type="ECO:0000256" key="5">
    <source>
        <dbReference type="ARBA" id="ARBA00023274"/>
    </source>
</evidence>
<evidence type="ECO:0000259" key="8">
    <source>
        <dbReference type="PROSITE" id="PS00651"/>
    </source>
</evidence>
<evidence type="ECO:0000256" key="1">
    <source>
        <dbReference type="ARBA" id="ARBA00010605"/>
    </source>
</evidence>
<dbReference type="Proteomes" id="UP000198224">
    <property type="component" value="Chromosome I"/>
</dbReference>
<keyword evidence="3 7" id="KW-0694">RNA-binding</keyword>
<evidence type="ECO:0000256" key="2">
    <source>
        <dbReference type="ARBA" id="ARBA00022730"/>
    </source>
</evidence>
<dbReference type="GO" id="GO:0003735">
    <property type="term" value="F:structural constituent of ribosome"/>
    <property type="evidence" value="ECO:0007669"/>
    <property type="project" value="InterPro"/>
</dbReference>
<dbReference type="Pfam" id="PF03948">
    <property type="entry name" value="Ribosomal_L9_C"/>
    <property type="match status" value="1"/>
</dbReference>
<comment type="similarity">
    <text evidence="1 7">Belongs to the bacterial ribosomal protein bL9 family.</text>
</comment>
<dbReference type="NCBIfam" id="TIGR00158">
    <property type="entry name" value="L9"/>
    <property type="match status" value="1"/>
</dbReference>
<dbReference type="AlphaFoldDB" id="A0A1C4VBZ0"/>
<dbReference type="InterPro" id="IPR020070">
    <property type="entry name" value="Ribosomal_bL9_N"/>
</dbReference>
<dbReference type="InterPro" id="IPR000244">
    <property type="entry name" value="Ribosomal_bL9"/>
</dbReference>
<dbReference type="PANTHER" id="PTHR21368">
    <property type="entry name" value="50S RIBOSOMAL PROTEIN L9"/>
    <property type="match status" value="1"/>
</dbReference>
<feature type="domain" description="Ribosomal protein L9" evidence="8">
    <location>
        <begin position="13"/>
        <end position="40"/>
    </location>
</feature>
<dbReference type="GO" id="GO:0005840">
    <property type="term" value="C:ribosome"/>
    <property type="evidence" value="ECO:0007669"/>
    <property type="project" value="UniProtKB-KW"/>
</dbReference>
<protein>
    <recommendedName>
        <fullName evidence="6 7">Large ribosomal subunit protein bL9</fullName>
    </recommendedName>
</protein>
<dbReference type="InterPro" id="IPR020594">
    <property type="entry name" value="Ribosomal_bL9_bac/chp"/>
</dbReference>
<sequence>MKIILTQEVSGLGAPGDIVEVKNGYGRNYLLPQGFAIAWTKGAEKQVTVIKRARSAREIRDLDHANEVKAQLEGLKVNLKVRAGDGGRLFGSVTPAEIVDAVKAASGPVLDRRRLEVPGHIKSTGSYPVKIKLHPEVTASFNLNVVQG</sequence>
<dbReference type="PROSITE" id="PS00651">
    <property type="entry name" value="RIBOSOMAL_L9"/>
    <property type="match status" value="1"/>
</dbReference>
<keyword evidence="10" id="KW-1185">Reference proteome</keyword>
<organism evidence="9 10">
    <name type="scientific">Micromonospora chokoriensis</name>
    <dbReference type="NCBI Taxonomy" id="356851"/>
    <lineage>
        <taxon>Bacteria</taxon>
        <taxon>Bacillati</taxon>
        <taxon>Actinomycetota</taxon>
        <taxon>Actinomycetes</taxon>
        <taxon>Micromonosporales</taxon>
        <taxon>Micromonosporaceae</taxon>
        <taxon>Micromonospora</taxon>
    </lineage>
</organism>